<dbReference type="EMBL" id="BMAO01002751">
    <property type="protein sequence ID" value="GFQ83039.1"/>
    <property type="molecule type" value="Genomic_DNA"/>
</dbReference>
<keyword evidence="3" id="KW-1185">Reference proteome</keyword>
<evidence type="ECO:0000256" key="1">
    <source>
        <dbReference type="SAM" id="MobiDB-lite"/>
    </source>
</evidence>
<comment type="caution">
    <text evidence="2">The sequence shown here is derived from an EMBL/GenBank/DDBJ whole genome shotgun (WGS) entry which is preliminary data.</text>
</comment>
<evidence type="ECO:0000313" key="3">
    <source>
        <dbReference type="Proteomes" id="UP000887116"/>
    </source>
</evidence>
<accession>A0A8X6FMR9</accession>
<dbReference type="Proteomes" id="UP000887116">
    <property type="component" value="Unassembled WGS sequence"/>
</dbReference>
<proteinExistence type="predicted"/>
<protein>
    <submittedName>
        <fullName evidence="2">Uncharacterized protein</fullName>
    </submittedName>
</protein>
<feature type="region of interest" description="Disordered" evidence="1">
    <location>
        <begin position="1"/>
        <end position="31"/>
    </location>
</feature>
<feature type="compositionally biased region" description="Polar residues" evidence="1">
    <location>
        <begin position="1"/>
        <end position="12"/>
    </location>
</feature>
<sequence>MSSQENLENLNMITDPPPDAMGITPTSPSPEVTCQHIRKLQKMVRYADSKVRFQQKNASTSRCSIAETLILYTWNPSLERKAPQNSRLAYTWVS</sequence>
<organism evidence="2 3">
    <name type="scientific">Trichonephila clavata</name>
    <name type="common">Joro spider</name>
    <name type="synonym">Nephila clavata</name>
    <dbReference type="NCBI Taxonomy" id="2740835"/>
    <lineage>
        <taxon>Eukaryota</taxon>
        <taxon>Metazoa</taxon>
        <taxon>Ecdysozoa</taxon>
        <taxon>Arthropoda</taxon>
        <taxon>Chelicerata</taxon>
        <taxon>Arachnida</taxon>
        <taxon>Araneae</taxon>
        <taxon>Araneomorphae</taxon>
        <taxon>Entelegynae</taxon>
        <taxon>Araneoidea</taxon>
        <taxon>Nephilidae</taxon>
        <taxon>Trichonephila</taxon>
    </lineage>
</organism>
<gene>
    <name evidence="2" type="ORF">TNCT_323871</name>
</gene>
<evidence type="ECO:0000313" key="2">
    <source>
        <dbReference type="EMBL" id="GFQ83039.1"/>
    </source>
</evidence>
<name>A0A8X6FMR9_TRICU</name>
<dbReference type="AlphaFoldDB" id="A0A8X6FMR9"/>
<reference evidence="2" key="1">
    <citation type="submission" date="2020-07" db="EMBL/GenBank/DDBJ databases">
        <title>Multicomponent nature underlies the extraordinary mechanical properties of spider dragline silk.</title>
        <authorList>
            <person name="Kono N."/>
            <person name="Nakamura H."/>
            <person name="Mori M."/>
            <person name="Yoshida Y."/>
            <person name="Ohtoshi R."/>
            <person name="Malay A.D."/>
            <person name="Moran D.A.P."/>
            <person name="Tomita M."/>
            <person name="Numata K."/>
            <person name="Arakawa K."/>
        </authorList>
    </citation>
    <scope>NUCLEOTIDE SEQUENCE</scope>
</reference>